<dbReference type="Proteomes" id="UP000002051">
    <property type="component" value="Chromosome 4"/>
</dbReference>
<sequence length="137" mass="16264">MHFHVRVDENNQRNINMVELRAKIRSYFIFNADVNFSLRYVDEEGDLVNLVDDDDLDDMMRQKLEFLRIEVDDNVLRKKITRYAWSIFFYILGLDLWSRCVQRLCLVNQMSNPSYPSKPLSSNPPLGKVGLDRVYQV</sequence>
<keyword evidence="5" id="KW-1185">Reference proteome</keyword>
<proteinExistence type="predicted"/>
<dbReference type="STRING" id="3880.A0A072V0Y5"/>
<dbReference type="Pfam" id="PF00564">
    <property type="entry name" value="PB1"/>
    <property type="match status" value="1"/>
</dbReference>
<gene>
    <name evidence="3" type="ordered locus">MTR_4g104950</name>
</gene>
<evidence type="ECO:0000313" key="5">
    <source>
        <dbReference type="Proteomes" id="UP000002051"/>
    </source>
</evidence>
<name>A0A072V0Y5_MEDTR</name>
<reference evidence="3 5" key="1">
    <citation type="journal article" date="2011" name="Nature">
        <title>The Medicago genome provides insight into the evolution of rhizobial symbioses.</title>
        <authorList>
            <person name="Young N.D."/>
            <person name="Debelle F."/>
            <person name="Oldroyd G.E."/>
            <person name="Geurts R."/>
            <person name="Cannon S.B."/>
            <person name="Udvardi M.K."/>
            <person name="Benedito V.A."/>
            <person name="Mayer K.F."/>
            <person name="Gouzy J."/>
            <person name="Schoof H."/>
            <person name="Van de Peer Y."/>
            <person name="Proost S."/>
            <person name="Cook D.R."/>
            <person name="Meyers B.C."/>
            <person name="Spannagl M."/>
            <person name="Cheung F."/>
            <person name="De Mita S."/>
            <person name="Krishnakumar V."/>
            <person name="Gundlach H."/>
            <person name="Zhou S."/>
            <person name="Mudge J."/>
            <person name="Bharti A.K."/>
            <person name="Murray J.D."/>
            <person name="Naoumkina M.A."/>
            <person name="Rosen B."/>
            <person name="Silverstein K.A."/>
            <person name="Tang H."/>
            <person name="Rombauts S."/>
            <person name="Zhao P.X."/>
            <person name="Zhou P."/>
            <person name="Barbe V."/>
            <person name="Bardou P."/>
            <person name="Bechner M."/>
            <person name="Bellec A."/>
            <person name="Berger A."/>
            <person name="Berges H."/>
            <person name="Bidwell S."/>
            <person name="Bisseling T."/>
            <person name="Choisne N."/>
            <person name="Couloux A."/>
            <person name="Denny R."/>
            <person name="Deshpande S."/>
            <person name="Dai X."/>
            <person name="Doyle J.J."/>
            <person name="Dudez A.M."/>
            <person name="Farmer A.D."/>
            <person name="Fouteau S."/>
            <person name="Franken C."/>
            <person name="Gibelin C."/>
            <person name="Gish J."/>
            <person name="Goldstein S."/>
            <person name="Gonzalez A.J."/>
            <person name="Green P.J."/>
            <person name="Hallab A."/>
            <person name="Hartog M."/>
            <person name="Hua A."/>
            <person name="Humphray S.J."/>
            <person name="Jeong D.H."/>
            <person name="Jing Y."/>
            <person name="Jocker A."/>
            <person name="Kenton S.M."/>
            <person name="Kim D.J."/>
            <person name="Klee K."/>
            <person name="Lai H."/>
            <person name="Lang C."/>
            <person name="Lin S."/>
            <person name="Macmil S.L."/>
            <person name="Magdelenat G."/>
            <person name="Matthews L."/>
            <person name="McCorrison J."/>
            <person name="Monaghan E.L."/>
            <person name="Mun J.H."/>
            <person name="Najar F.Z."/>
            <person name="Nicholson C."/>
            <person name="Noirot C."/>
            <person name="O'Bleness M."/>
            <person name="Paule C.R."/>
            <person name="Poulain J."/>
            <person name="Prion F."/>
            <person name="Qin B."/>
            <person name="Qu C."/>
            <person name="Retzel E.F."/>
            <person name="Riddle C."/>
            <person name="Sallet E."/>
            <person name="Samain S."/>
            <person name="Samson N."/>
            <person name="Sanders I."/>
            <person name="Saurat O."/>
            <person name="Scarpelli C."/>
            <person name="Schiex T."/>
            <person name="Segurens B."/>
            <person name="Severin A.J."/>
            <person name="Sherrier D.J."/>
            <person name="Shi R."/>
            <person name="Sims S."/>
            <person name="Singer S.R."/>
            <person name="Sinharoy S."/>
            <person name="Sterck L."/>
            <person name="Viollet A."/>
            <person name="Wang B.B."/>
            <person name="Wang K."/>
            <person name="Wang M."/>
            <person name="Wang X."/>
            <person name="Warfsmann J."/>
            <person name="Weissenbach J."/>
            <person name="White D.D."/>
            <person name="White J.D."/>
            <person name="Wiley G.B."/>
            <person name="Wincker P."/>
            <person name="Xing Y."/>
            <person name="Yang L."/>
            <person name="Yao Z."/>
            <person name="Ying F."/>
            <person name="Zhai J."/>
            <person name="Zhou L."/>
            <person name="Zuber A."/>
            <person name="Denarie J."/>
            <person name="Dixon R.A."/>
            <person name="May G.D."/>
            <person name="Schwartz D.C."/>
            <person name="Rogers J."/>
            <person name="Quetier F."/>
            <person name="Town C.D."/>
            <person name="Roe B.A."/>
        </authorList>
    </citation>
    <scope>NUCLEOTIDE SEQUENCE [LARGE SCALE GENOMIC DNA]</scope>
    <source>
        <strain evidence="3">A17</strain>
        <strain evidence="4 5">cv. Jemalong A17</strain>
    </source>
</reference>
<comment type="subunit">
    <text evidence="1">Homodimers and heterodimers.</text>
</comment>
<evidence type="ECO:0000313" key="4">
    <source>
        <dbReference type="EnsemblPlants" id="KEH31780"/>
    </source>
</evidence>
<evidence type="ECO:0000259" key="2">
    <source>
        <dbReference type="PROSITE" id="PS51745"/>
    </source>
</evidence>
<evidence type="ECO:0000256" key="1">
    <source>
        <dbReference type="ARBA" id="ARBA00011726"/>
    </source>
</evidence>
<reference evidence="4" key="3">
    <citation type="submission" date="2015-04" db="UniProtKB">
        <authorList>
            <consortium name="EnsemblPlants"/>
        </authorList>
    </citation>
    <scope>IDENTIFICATION</scope>
    <source>
        <strain evidence="4">cv. Jemalong A17</strain>
    </source>
</reference>
<accession>A0A072V0Y5</accession>
<dbReference type="SUPFAM" id="SSF54277">
    <property type="entry name" value="CAD &amp; PB1 domains"/>
    <property type="match status" value="1"/>
</dbReference>
<dbReference type="EMBL" id="CM001220">
    <property type="protein sequence ID" value="KEH31780.1"/>
    <property type="molecule type" value="Genomic_DNA"/>
</dbReference>
<organism evidence="3 5">
    <name type="scientific">Medicago truncatula</name>
    <name type="common">Barrel medic</name>
    <name type="synonym">Medicago tribuloides</name>
    <dbReference type="NCBI Taxonomy" id="3880"/>
    <lineage>
        <taxon>Eukaryota</taxon>
        <taxon>Viridiplantae</taxon>
        <taxon>Streptophyta</taxon>
        <taxon>Embryophyta</taxon>
        <taxon>Tracheophyta</taxon>
        <taxon>Spermatophyta</taxon>
        <taxon>Magnoliopsida</taxon>
        <taxon>eudicotyledons</taxon>
        <taxon>Gunneridae</taxon>
        <taxon>Pentapetalae</taxon>
        <taxon>rosids</taxon>
        <taxon>fabids</taxon>
        <taxon>Fabales</taxon>
        <taxon>Fabaceae</taxon>
        <taxon>Papilionoideae</taxon>
        <taxon>50 kb inversion clade</taxon>
        <taxon>NPAAA clade</taxon>
        <taxon>Hologalegina</taxon>
        <taxon>IRL clade</taxon>
        <taxon>Trifolieae</taxon>
        <taxon>Medicago</taxon>
    </lineage>
</organism>
<dbReference type="AlphaFoldDB" id="A0A072V0Y5"/>
<dbReference type="PANTHER" id="PTHR20930">
    <property type="entry name" value="OVARIAN CARCINOMA ANTIGEN CA125-RELATED"/>
    <property type="match status" value="1"/>
</dbReference>
<dbReference type="PANTHER" id="PTHR20930:SF0">
    <property type="entry name" value="PROTEIN ILRUN"/>
    <property type="match status" value="1"/>
</dbReference>
<dbReference type="InterPro" id="IPR000270">
    <property type="entry name" value="PB1_dom"/>
</dbReference>
<reference evidence="3 5" key="2">
    <citation type="journal article" date="2014" name="BMC Genomics">
        <title>An improved genome release (version Mt4.0) for the model legume Medicago truncatula.</title>
        <authorList>
            <person name="Tang H."/>
            <person name="Krishnakumar V."/>
            <person name="Bidwell S."/>
            <person name="Rosen B."/>
            <person name="Chan A."/>
            <person name="Zhou S."/>
            <person name="Gentzbittel L."/>
            <person name="Childs K.L."/>
            <person name="Yandell M."/>
            <person name="Gundlach H."/>
            <person name="Mayer K.F."/>
            <person name="Schwartz D.C."/>
            <person name="Town C.D."/>
        </authorList>
    </citation>
    <scope>GENOME REANNOTATION</scope>
    <source>
        <strain evidence="3">A17</strain>
        <strain evidence="4 5">cv. Jemalong A17</strain>
    </source>
</reference>
<dbReference type="InterPro" id="IPR053793">
    <property type="entry name" value="PB1-like"/>
</dbReference>
<dbReference type="Gene3D" id="3.10.20.90">
    <property type="entry name" value="Phosphatidylinositol 3-kinase Catalytic Subunit, Chain A, domain 1"/>
    <property type="match status" value="1"/>
</dbReference>
<dbReference type="HOGENOM" id="CLU_1868163_0_0_1"/>
<feature type="domain" description="PB1" evidence="2">
    <location>
        <begin position="1"/>
        <end position="74"/>
    </location>
</feature>
<evidence type="ECO:0000313" key="3">
    <source>
        <dbReference type="EMBL" id="KEH31780.1"/>
    </source>
</evidence>
<protein>
    <submittedName>
        <fullName evidence="3">PB1 domain protein</fullName>
    </submittedName>
</protein>
<dbReference type="PROSITE" id="PS51745">
    <property type="entry name" value="PB1"/>
    <property type="match status" value="1"/>
</dbReference>
<dbReference type="EnsemblPlants" id="KEH31780">
    <property type="protein sequence ID" value="KEH31780"/>
    <property type="gene ID" value="MTR_4g104950"/>
</dbReference>